<dbReference type="AlphaFoldDB" id="A0A068VUB1"/>
<dbReference type="InterPro" id="IPR003099">
    <property type="entry name" value="Prephen_DH"/>
</dbReference>
<dbReference type="UniPathway" id="UPA00122">
    <property type="reaction ID" value="UER00961"/>
</dbReference>
<evidence type="ECO:0000256" key="4">
    <source>
        <dbReference type="ARBA" id="ARBA00016891"/>
    </source>
</evidence>
<keyword evidence="8" id="KW-0028">Amino-acid biosynthesis</keyword>
<dbReference type="InterPro" id="IPR002912">
    <property type="entry name" value="ACT_dom"/>
</dbReference>
<gene>
    <name evidence="12" type="primary">tyrA</name>
    <name evidence="12" type="ORF">PFCIRM138_03455</name>
</gene>
<dbReference type="PROSITE" id="PS51671">
    <property type="entry name" value="ACT"/>
    <property type="match status" value="1"/>
</dbReference>
<comment type="pathway">
    <text evidence="1">Amino-acid biosynthesis; L-tyrosine biosynthesis; (4-hydroxyphenyl)pyruvate from prephenate (NAD(+) route): step 1/1.</text>
</comment>
<sequence length="364" mass="38626">MARSTSTADDEESQPLSPVVIMGTGLVGASIGCALTAVGEDVRLRDRYRSHAVVAAGLGAGSVEHPIPTSVHLVVVAVPPQAVPEVVDWALSHYRNAVVTDVASVKAPVLADLRARGRDLSRYVGSHPMAGSQYSGPLTATATLFVDRTWVVARGTGNEASQRMVERLAVMCGAHVVHLDADEHDRAVAEISHMPQLMSSLTAARLRDVPASDLLLAGQGVRDVTRIAGSDPALWRQIITANSTEIGTQLRAIRGDLDRLIDQLDDPDAIADLVERGREGVAALPGKHGRKIGDMSAVVVEIPDTPGALARLFTDIQAQGINIEDLSIEHGLSREVGYLSVAVDAERAPDLRAAMVRAGWDLRS</sequence>
<dbReference type="SUPFAM" id="SSF51735">
    <property type="entry name" value="NAD(P)-binding Rossmann-fold domains"/>
    <property type="match status" value="1"/>
</dbReference>
<dbReference type="InterPro" id="IPR046826">
    <property type="entry name" value="PDH_N"/>
</dbReference>
<dbReference type="Pfam" id="PF20463">
    <property type="entry name" value="PDH_C"/>
    <property type="match status" value="1"/>
</dbReference>
<keyword evidence="5" id="KW-0827">Tyrosine biosynthesis</keyword>
<name>A0A068VUB1_PROFF</name>
<dbReference type="PATRIC" id="fig|66712.6.peg.1089"/>
<evidence type="ECO:0000256" key="9">
    <source>
        <dbReference type="ARBA" id="ARBA00049260"/>
    </source>
</evidence>
<dbReference type="CDD" id="cd02116">
    <property type="entry name" value="ACT"/>
    <property type="match status" value="1"/>
</dbReference>
<dbReference type="InterPro" id="IPR008927">
    <property type="entry name" value="6-PGluconate_DH-like_C_sf"/>
</dbReference>
<keyword evidence="7" id="KW-0520">NAD</keyword>
<dbReference type="Gene3D" id="3.40.50.720">
    <property type="entry name" value="NAD(P)-binding Rossmann-like Domain"/>
    <property type="match status" value="1"/>
</dbReference>
<organism evidence="12">
    <name type="scientific">Propionibacterium freudenreichii subsp. freudenreichii</name>
    <dbReference type="NCBI Taxonomy" id="66712"/>
    <lineage>
        <taxon>Bacteria</taxon>
        <taxon>Bacillati</taxon>
        <taxon>Actinomycetota</taxon>
        <taxon>Actinomycetes</taxon>
        <taxon>Propionibacteriales</taxon>
        <taxon>Propionibacteriaceae</taxon>
        <taxon>Propionibacterium</taxon>
    </lineage>
</organism>
<reference evidence="12" key="1">
    <citation type="submission" date="2014-08" db="EMBL/GenBank/DDBJ databases">
        <authorList>
            <person name="Falentin Helene"/>
        </authorList>
    </citation>
    <scope>NUCLEOTIDE SEQUENCE</scope>
</reference>
<dbReference type="EC" id="1.3.1.12" evidence="3"/>
<feature type="domain" description="Prephenate/arogenate dehydrogenase" evidence="10">
    <location>
        <begin position="17"/>
        <end position="295"/>
    </location>
</feature>
<proteinExistence type="inferred from homology"/>
<dbReference type="SUPFAM" id="SSF48179">
    <property type="entry name" value="6-phosphogluconate dehydrogenase C-terminal domain-like"/>
    <property type="match status" value="1"/>
</dbReference>
<evidence type="ECO:0000256" key="6">
    <source>
        <dbReference type="ARBA" id="ARBA00023002"/>
    </source>
</evidence>
<evidence type="ECO:0000259" key="10">
    <source>
        <dbReference type="PROSITE" id="PS51176"/>
    </source>
</evidence>
<comment type="catalytic activity">
    <reaction evidence="9">
        <text>prephenate + NAD(+) = 3-(4-hydroxyphenyl)pyruvate + CO2 + NADH</text>
        <dbReference type="Rhea" id="RHEA:13869"/>
        <dbReference type="ChEBI" id="CHEBI:16526"/>
        <dbReference type="ChEBI" id="CHEBI:29934"/>
        <dbReference type="ChEBI" id="CHEBI:36242"/>
        <dbReference type="ChEBI" id="CHEBI:57540"/>
        <dbReference type="ChEBI" id="CHEBI:57945"/>
        <dbReference type="EC" id="1.3.1.12"/>
    </reaction>
</comment>
<dbReference type="GO" id="GO:0006571">
    <property type="term" value="P:tyrosine biosynthetic process"/>
    <property type="evidence" value="ECO:0007669"/>
    <property type="project" value="UniProtKB-UniPathway"/>
</dbReference>
<evidence type="ECO:0000256" key="8">
    <source>
        <dbReference type="ARBA" id="ARBA00023141"/>
    </source>
</evidence>
<evidence type="ECO:0000256" key="5">
    <source>
        <dbReference type="ARBA" id="ARBA00022498"/>
    </source>
</evidence>
<dbReference type="Pfam" id="PF02153">
    <property type="entry name" value="PDH_N"/>
    <property type="match status" value="1"/>
</dbReference>
<evidence type="ECO:0000259" key="11">
    <source>
        <dbReference type="PROSITE" id="PS51671"/>
    </source>
</evidence>
<evidence type="ECO:0000256" key="1">
    <source>
        <dbReference type="ARBA" id="ARBA00005067"/>
    </source>
</evidence>
<dbReference type="PANTHER" id="PTHR21363:SF0">
    <property type="entry name" value="PREPHENATE DEHYDROGENASE [NADP(+)]"/>
    <property type="match status" value="1"/>
</dbReference>
<dbReference type="InterPro" id="IPR046825">
    <property type="entry name" value="PDH_C"/>
</dbReference>
<dbReference type="NCBIfam" id="NF005111">
    <property type="entry name" value="PRK06545.2-3"/>
    <property type="match status" value="1"/>
</dbReference>
<evidence type="ECO:0000256" key="3">
    <source>
        <dbReference type="ARBA" id="ARBA00012068"/>
    </source>
</evidence>
<feature type="domain" description="ACT" evidence="11">
    <location>
        <begin position="297"/>
        <end position="364"/>
    </location>
</feature>
<comment type="similarity">
    <text evidence="2">Belongs to the prephenate/arogenate dehydrogenase family.</text>
</comment>
<dbReference type="InterPro" id="IPR045865">
    <property type="entry name" value="ACT-like_dom_sf"/>
</dbReference>
<evidence type="ECO:0000313" key="12">
    <source>
        <dbReference type="EMBL" id="CEP25993.1"/>
    </source>
</evidence>
<dbReference type="Gene3D" id="1.10.3660.10">
    <property type="entry name" value="6-phosphogluconate dehydrogenase C-terminal like domain"/>
    <property type="match status" value="1"/>
</dbReference>
<dbReference type="GO" id="GO:0008977">
    <property type="term" value="F:prephenate dehydrogenase (NAD+) activity"/>
    <property type="evidence" value="ECO:0007669"/>
    <property type="project" value="UniProtKB-EC"/>
</dbReference>
<keyword evidence="8" id="KW-0057">Aromatic amino acid biosynthesis</keyword>
<keyword evidence="6 12" id="KW-0560">Oxidoreductase</keyword>
<accession>A0A068VUB1</accession>
<protein>
    <recommendedName>
        <fullName evidence="4">Prephenate dehydrogenase</fullName>
        <ecNumber evidence="3">1.3.1.12</ecNumber>
    </recommendedName>
</protein>
<dbReference type="EMBL" id="LM676387">
    <property type="protein sequence ID" value="CEP25993.1"/>
    <property type="molecule type" value="Genomic_DNA"/>
</dbReference>
<dbReference type="PROSITE" id="PS51257">
    <property type="entry name" value="PROKAR_LIPOPROTEIN"/>
    <property type="match status" value="1"/>
</dbReference>
<dbReference type="PANTHER" id="PTHR21363">
    <property type="entry name" value="PREPHENATE DEHYDROGENASE"/>
    <property type="match status" value="1"/>
</dbReference>
<dbReference type="SUPFAM" id="SSF55021">
    <property type="entry name" value="ACT-like"/>
    <property type="match status" value="1"/>
</dbReference>
<dbReference type="InterPro" id="IPR050812">
    <property type="entry name" value="Preph/Arog_dehydrog"/>
</dbReference>
<evidence type="ECO:0000256" key="7">
    <source>
        <dbReference type="ARBA" id="ARBA00023027"/>
    </source>
</evidence>
<dbReference type="PROSITE" id="PS51176">
    <property type="entry name" value="PDH_ADH"/>
    <property type="match status" value="1"/>
</dbReference>
<dbReference type="KEGG" id="pfre:RM25_1063"/>
<dbReference type="InterPro" id="IPR036291">
    <property type="entry name" value="NAD(P)-bd_dom_sf"/>
</dbReference>
<evidence type="ECO:0000256" key="2">
    <source>
        <dbReference type="ARBA" id="ARBA00007964"/>
    </source>
</evidence>
<dbReference type="GO" id="GO:0004665">
    <property type="term" value="F:prephenate dehydrogenase (NADP+) activity"/>
    <property type="evidence" value="ECO:0007669"/>
    <property type="project" value="InterPro"/>
</dbReference>
<dbReference type="GO" id="GO:0070403">
    <property type="term" value="F:NAD+ binding"/>
    <property type="evidence" value="ECO:0007669"/>
    <property type="project" value="InterPro"/>
</dbReference>